<dbReference type="InterPro" id="IPR017911">
    <property type="entry name" value="MacB-like_ATP-bd"/>
</dbReference>
<reference evidence="5" key="2">
    <citation type="submission" date="2020-09" db="EMBL/GenBank/DDBJ databases">
        <authorList>
            <person name="Sun Q."/>
            <person name="Zhou Y."/>
        </authorList>
    </citation>
    <scope>NUCLEOTIDE SEQUENCE</scope>
    <source>
        <strain evidence="5">CGMCC 1.15478</strain>
    </source>
</reference>
<dbReference type="PROSITE" id="PS00211">
    <property type="entry name" value="ABC_TRANSPORTER_1"/>
    <property type="match status" value="1"/>
</dbReference>
<dbReference type="InterPro" id="IPR017871">
    <property type="entry name" value="ABC_transporter-like_CS"/>
</dbReference>
<dbReference type="InterPro" id="IPR015854">
    <property type="entry name" value="ABC_transpr_LolD-like"/>
</dbReference>
<evidence type="ECO:0000313" key="5">
    <source>
        <dbReference type="EMBL" id="GGC55554.1"/>
    </source>
</evidence>
<dbReference type="GO" id="GO:0005886">
    <property type="term" value="C:plasma membrane"/>
    <property type="evidence" value="ECO:0007669"/>
    <property type="project" value="TreeGrafter"/>
</dbReference>
<dbReference type="EMBL" id="BMJH01000001">
    <property type="protein sequence ID" value="GGC55554.1"/>
    <property type="molecule type" value="Genomic_DNA"/>
</dbReference>
<evidence type="ECO:0000313" key="6">
    <source>
        <dbReference type="Proteomes" id="UP000641514"/>
    </source>
</evidence>
<dbReference type="Pfam" id="PF00005">
    <property type="entry name" value="ABC_tran"/>
    <property type="match status" value="1"/>
</dbReference>
<dbReference type="SUPFAM" id="SSF52540">
    <property type="entry name" value="P-loop containing nucleoside triphosphate hydrolases"/>
    <property type="match status" value="1"/>
</dbReference>
<keyword evidence="3 5" id="KW-0067">ATP-binding</keyword>
<protein>
    <submittedName>
        <fullName evidence="5">Bacteriocin ABC transporter ATP-binding protein</fullName>
    </submittedName>
</protein>
<dbReference type="GO" id="GO:0022857">
    <property type="term" value="F:transmembrane transporter activity"/>
    <property type="evidence" value="ECO:0007669"/>
    <property type="project" value="TreeGrafter"/>
</dbReference>
<evidence type="ECO:0000259" key="4">
    <source>
        <dbReference type="PROSITE" id="PS50893"/>
    </source>
</evidence>
<dbReference type="PANTHER" id="PTHR24220">
    <property type="entry name" value="IMPORT ATP-BINDING PROTEIN"/>
    <property type="match status" value="1"/>
</dbReference>
<accession>A0A916XA86</accession>
<sequence>MIEAHSIYKTLGSRPVLQGVSITVPSGSLTCVTGPSGCGKSTLLNCLGMLEPIDEGRILLDGVDTTCVKERTRTRLYRRKIGFLFQNYALIESDSVDANLDIALTYSDTPKSDRRESKEQALATVGLRGYSARKIHELSGGEQQRVAVARLLIKRPHIILADEPTAALDPINRDVILTLLQALRDSGCAIVLSTHDRFVAKQCDTEISLPTHSNASRS</sequence>
<dbReference type="SMART" id="SM00382">
    <property type="entry name" value="AAA"/>
    <property type="match status" value="1"/>
</dbReference>
<dbReference type="PROSITE" id="PS50893">
    <property type="entry name" value="ABC_TRANSPORTER_2"/>
    <property type="match status" value="1"/>
</dbReference>
<dbReference type="GO" id="GO:0016887">
    <property type="term" value="F:ATP hydrolysis activity"/>
    <property type="evidence" value="ECO:0007669"/>
    <property type="project" value="InterPro"/>
</dbReference>
<dbReference type="GO" id="GO:0005524">
    <property type="term" value="F:ATP binding"/>
    <property type="evidence" value="ECO:0007669"/>
    <property type="project" value="UniProtKB-KW"/>
</dbReference>
<dbReference type="Gene3D" id="3.40.50.300">
    <property type="entry name" value="P-loop containing nucleotide triphosphate hydrolases"/>
    <property type="match status" value="1"/>
</dbReference>
<dbReference type="Proteomes" id="UP000641514">
    <property type="component" value="Unassembled WGS sequence"/>
</dbReference>
<dbReference type="AlphaFoldDB" id="A0A916XA86"/>
<dbReference type="InterPro" id="IPR027417">
    <property type="entry name" value="P-loop_NTPase"/>
</dbReference>
<evidence type="ECO:0000256" key="3">
    <source>
        <dbReference type="ARBA" id="ARBA00022840"/>
    </source>
</evidence>
<dbReference type="InterPro" id="IPR003593">
    <property type="entry name" value="AAA+_ATPase"/>
</dbReference>
<proteinExistence type="predicted"/>
<evidence type="ECO:0000256" key="2">
    <source>
        <dbReference type="ARBA" id="ARBA00022741"/>
    </source>
</evidence>
<keyword evidence="2" id="KW-0547">Nucleotide-binding</keyword>
<name>A0A916XA86_9ACTN</name>
<dbReference type="CDD" id="cd03255">
    <property type="entry name" value="ABC_MJ0796_LolCDE_FtsE"/>
    <property type="match status" value="1"/>
</dbReference>
<feature type="domain" description="ABC transporter" evidence="4">
    <location>
        <begin position="2"/>
        <end position="218"/>
    </location>
</feature>
<reference evidence="5" key="1">
    <citation type="journal article" date="2014" name="Int. J. Syst. Evol. Microbiol.">
        <title>Complete genome sequence of Corynebacterium casei LMG S-19264T (=DSM 44701T), isolated from a smear-ripened cheese.</title>
        <authorList>
            <consortium name="US DOE Joint Genome Institute (JGI-PGF)"/>
            <person name="Walter F."/>
            <person name="Albersmeier A."/>
            <person name="Kalinowski J."/>
            <person name="Ruckert C."/>
        </authorList>
    </citation>
    <scope>NUCLEOTIDE SEQUENCE</scope>
    <source>
        <strain evidence="5">CGMCC 1.15478</strain>
    </source>
</reference>
<gene>
    <name evidence="5" type="primary">ABC-NBD</name>
    <name evidence="5" type="ORF">GCM10011410_04910</name>
</gene>
<keyword evidence="6" id="KW-1185">Reference proteome</keyword>
<evidence type="ECO:0000256" key="1">
    <source>
        <dbReference type="ARBA" id="ARBA00022448"/>
    </source>
</evidence>
<dbReference type="PANTHER" id="PTHR24220:SF86">
    <property type="entry name" value="ABC TRANSPORTER ABCH.1"/>
    <property type="match status" value="1"/>
</dbReference>
<keyword evidence="1" id="KW-0813">Transport</keyword>
<dbReference type="InterPro" id="IPR003439">
    <property type="entry name" value="ABC_transporter-like_ATP-bd"/>
</dbReference>
<comment type="caution">
    <text evidence="5">The sequence shown here is derived from an EMBL/GenBank/DDBJ whole genome shotgun (WGS) entry which is preliminary data.</text>
</comment>
<organism evidence="5 6">
    <name type="scientific">Hoyosella rhizosphaerae</name>
    <dbReference type="NCBI Taxonomy" id="1755582"/>
    <lineage>
        <taxon>Bacteria</taxon>
        <taxon>Bacillati</taxon>
        <taxon>Actinomycetota</taxon>
        <taxon>Actinomycetes</taxon>
        <taxon>Mycobacteriales</taxon>
        <taxon>Hoyosellaceae</taxon>
        <taxon>Hoyosella</taxon>
    </lineage>
</organism>